<evidence type="ECO:0008006" key="4">
    <source>
        <dbReference type="Google" id="ProtNLM"/>
    </source>
</evidence>
<feature type="non-terminal residue" evidence="2">
    <location>
        <position position="103"/>
    </location>
</feature>
<dbReference type="InterPro" id="IPR052925">
    <property type="entry name" value="Phage_Integrase-like_Recomb"/>
</dbReference>
<evidence type="ECO:0000256" key="1">
    <source>
        <dbReference type="ARBA" id="ARBA00023172"/>
    </source>
</evidence>
<dbReference type="Proteomes" id="UP001159405">
    <property type="component" value="Unassembled WGS sequence"/>
</dbReference>
<reference evidence="2 3" key="1">
    <citation type="submission" date="2022-05" db="EMBL/GenBank/DDBJ databases">
        <authorList>
            <consortium name="Genoscope - CEA"/>
            <person name="William W."/>
        </authorList>
    </citation>
    <scope>NUCLEOTIDE SEQUENCE [LARGE SCALE GENOMIC DNA]</scope>
</reference>
<keyword evidence="1" id="KW-0233">DNA recombination</keyword>
<evidence type="ECO:0000313" key="3">
    <source>
        <dbReference type="Proteomes" id="UP001159405"/>
    </source>
</evidence>
<dbReference type="PANTHER" id="PTHR34605">
    <property type="entry name" value="PHAGE_INTEGRASE DOMAIN-CONTAINING PROTEIN"/>
    <property type="match status" value="1"/>
</dbReference>
<keyword evidence="3" id="KW-1185">Reference proteome</keyword>
<dbReference type="InterPro" id="IPR011010">
    <property type="entry name" value="DNA_brk_join_enz"/>
</dbReference>
<name>A0ABN8MTH6_9CNID</name>
<dbReference type="EMBL" id="CALNXK010000001">
    <property type="protein sequence ID" value="CAH3032664.1"/>
    <property type="molecule type" value="Genomic_DNA"/>
</dbReference>
<dbReference type="InterPro" id="IPR013762">
    <property type="entry name" value="Integrase-like_cat_sf"/>
</dbReference>
<dbReference type="PANTHER" id="PTHR34605:SF5">
    <property type="entry name" value="INTEGRASE_RECOMBINASE XERD HOMOLOG"/>
    <property type="match status" value="1"/>
</dbReference>
<accession>A0ABN8MTH6</accession>
<organism evidence="2 3">
    <name type="scientific">Porites lobata</name>
    <dbReference type="NCBI Taxonomy" id="104759"/>
    <lineage>
        <taxon>Eukaryota</taxon>
        <taxon>Metazoa</taxon>
        <taxon>Cnidaria</taxon>
        <taxon>Anthozoa</taxon>
        <taxon>Hexacorallia</taxon>
        <taxon>Scleractinia</taxon>
        <taxon>Fungiina</taxon>
        <taxon>Poritidae</taxon>
        <taxon>Porites</taxon>
    </lineage>
</organism>
<protein>
    <recommendedName>
        <fullName evidence="4">Tyr recombinase domain-containing protein</fullName>
    </recommendedName>
</protein>
<proteinExistence type="predicted"/>
<dbReference type="Gene3D" id="1.10.443.10">
    <property type="entry name" value="Intergrase catalytic core"/>
    <property type="match status" value="1"/>
</dbReference>
<comment type="caution">
    <text evidence="2">The sequence shown here is derived from an EMBL/GenBank/DDBJ whole genome shotgun (WGS) entry which is preliminary data.</text>
</comment>
<sequence length="103" mass="11649">MFHRMCALTPASPMSPPFVLSSPDGSLFPVIKRQFVQVFRERLFSAAIPHAHTYRGHSFRRGGANWAFQCEVPGELIQVFGDWSSDAYESYLEFSLPAKLRVA</sequence>
<dbReference type="SUPFAM" id="SSF56349">
    <property type="entry name" value="DNA breaking-rejoining enzymes"/>
    <property type="match status" value="1"/>
</dbReference>
<gene>
    <name evidence="2" type="ORF">PLOB_00000170</name>
</gene>
<evidence type="ECO:0000313" key="2">
    <source>
        <dbReference type="EMBL" id="CAH3032664.1"/>
    </source>
</evidence>